<dbReference type="Pfam" id="PF01850">
    <property type="entry name" value="PIN"/>
    <property type="match status" value="1"/>
</dbReference>
<gene>
    <name evidence="2" type="ORF">PLAN_130231</name>
</gene>
<reference evidence="2" key="1">
    <citation type="submission" date="2020-05" db="EMBL/GenBank/DDBJ databases">
        <authorList>
            <consortium name="Genoscope - CEA"/>
            <person name="William W."/>
        </authorList>
    </citation>
    <scope>NUCLEOTIDE SEQUENCE [LARGE SCALE GENOMIC DNA]</scope>
    <source>
        <strain evidence="2">PCC 7821</strain>
    </source>
</reference>
<dbReference type="InterPro" id="IPR002716">
    <property type="entry name" value="PIN_dom"/>
</dbReference>
<dbReference type="Gene3D" id="3.40.50.1010">
    <property type="entry name" value="5'-nuclease"/>
    <property type="match status" value="1"/>
</dbReference>
<dbReference type="EMBL" id="CZCZ02000008">
    <property type="protein sequence ID" value="CAC5341697.1"/>
    <property type="molecule type" value="Genomic_DNA"/>
</dbReference>
<proteinExistence type="predicted"/>
<comment type="caution">
    <text evidence="2">The sequence shown here is derived from an EMBL/GenBank/DDBJ whole genome shotgun (WGS) entry which is preliminary data.</text>
</comment>
<evidence type="ECO:0000313" key="3">
    <source>
        <dbReference type="Proteomes" id="UP000196521"/>
    </source>
</evidence>
<organism evidence="2 3">
    <name type="scientific">Planktothrix rubescens CCAP 1459/22</name>
    <dbReference type="NCBI Taxonomy" id="329571"/>
    <lineage>
        <taxon>Bacteria</taxon>
        <taxon>Bacillati</taxon>
        <taxon>Cyanobacteriota</taxon>
        <taxon>Cyanophyceae</taxon>
        <taxon>Oscillatoriophycideae</taxon>
        <taxon>Oscillatoriales</taxon>
        <taxon>Microcoleaceae</taxon>
        <taxon>Planktothrix</taxon>
    </lineage>
</organism>
<dbReference type="SUPFAM" id="SSF88723">
    <property type="entry name" value="PIN domain-like"/>
    <property type="match status" value="1"/>
</dbReference>
<feature type="domain" description="PIN" evidence="1">
    <location>
        <begin position="2"/>
        <end position="124"/>
    </location>
</feature>
<name>A0A6J7ZIN7_PLARU</name>
<dbReference type="RefSeq" id="WP_026797227.1">
    <property type="nucleotide sequence ID" value="NZ_LR812491.1"/>
</dbReference>
<evidence type="ECO:0000259" key="1">
    <source>
        <dbReference type="Pfam" id="PF01850"/>
    </source>
</evidence>
<protein>
    <recommendedName>
        <fullName evidence="1">PIN domain-containing protein</fullName>
    </recommendedName>
</protein>
<keyword evidence="3" id="KW-1185">Reference proteome</keyword>
<dbReference type="Proteomes" id="UP000196521">
    <property type="component" value="Unassembled WGS sequence"/>
</dbReference>
<sequence>MYILDTDHLSLIQRNGEQGKRILKRLETLEKVEVAVTIITYEEQTRGRLSFLGRAKNIDEQVLAYQGLQQLATDYCSIPILPFNGTAAIAYQQLRKSYPRLGTMDLRIAAISLTHQAILLTCNQSDFGQIIELSTENWSTELGRSP</sequence>
<dbReference type="InterPro" id="IPR029060">
    <property type="entry name" value="PIN-like_dom_sf"/>
</dbReference>
<dbReference type="AlphaFoldDB" id="A0A6J7ZIN7"/>
<dbReference type="CDD" id="cd09881">
    <property type="entry name" value="PIN_VapC4-5_FitB-like"/>
    <property type="match status" value="1"/>
</dbReference>
<accession>A0A6J7ZIN7</accession>
<evidence type="ECO:0000313" key="2">
    <source>
        <dbReference type="EMBL" id="CAC5341697.1"/>
    </source>
</evidence>